<dbReference type="Proteomes" id="UP001207626">
    <property type="component" value="Unassembled WGS sequence"/>
</dbReference>
<dbReference type="InterPro" id="IPR036102">
    <property type="entry name" value="OsmC/Ohrsf"/>
</dbReference>
<dbReference type="Pfam" id="PF02566">
    <property type="entry name" value="OsmC"/>
    <property type="match status" value="1"/>
</dbReference>
<organism evidence="1 2">
    <name type="scientific">Paenibacillus apiarius</name>
    <dbReference type="NCBI Taxonomy" id="46240"/>
    <lineage>
        <taxon>Bacteria</taxon>
        <taxon>Bacillati</taxon>
        <taxon>Bacillota</taxon>
        <taxon>Bacilli</taxon>
        <taxon>Bacillales</taxon>
        <taxon>Paenibacillaceae</taxon>
        <taxon>Paenibacillus</taxon>
    </lineage>
</organism>
<dbReference type="SUPFAM" id="SSF82784">
    <property type="entry name" value="OsmC-like"/>
    <property type="match status" value="1"/>
</dbReference>
<keyword evidence="2" id="KW-1185">Reference proteome</keyword>
<dbReference type="EMBL" id="JAMDLW010000003">
    <property type="protein sequence ID" value="MCY9518922.1"/>
    <property type="molecule type" value="Genomic_DNA"/>
</dbReference>
<accession>A0ABT4DNH9</accession>
<evidence type="ECO:0000313" key="1">
    <source>
        <dbReference type="EMBL" id="MCY9518922.1"/>
    </source>
</evidence>
<proteinExistence type="predicted"/>
<gene>
    <name evidence="1" type="ORF">M5X09_04410</name>
</gene>
<sequence>MHVLVKRLKPRQQIGYADSRSVMINHEGGGSDDKAGFSSLELWLFSLASSAATSMEGYAEEKGWNLTFLQIEVEEDGNEEGYLLDLKFYITAEGLTSDQRGEMFGAVRQECTLLRAVNPDIELYFADRLVEDGIEPAD</sequence>
<dbReference type="RefSeq" id="WP_087433898.1">
    <property type="nucleotide sequence ID" value="NZ_JAMDLV010000033.1"/>
</dbReference>
<dbReference type="InterPro" id="IPR015946">
    <property type="entry name" value="KH_dom-like_a/b"/>
</dbReference>
<protein>
    <submittedName>
        <fullName evidence="1">OsmC family protein</fullName>
    </submittedName>
</protein>
<dbReference type="InterPro" id="IPR003718">
    <property type="entry name" value="OsmC/Ohr_fam"/>
</dbReference>
<dbReference type="Gene3D" id="3.30.300.20">
    <property type="match status" value="1"/>
</dbReference>
<evidence type="ECO:0000313" key="2">
    <source>
        <dbReference type="Proteomes" id="UP001207626"/>
    </source>
</evidence>
<reference evidence="1 2" key="1">
    <citation type="submission" date="2022-05" db="EMBL/GenBank/DDBJ databases">
        <title>Genome Sequencing of Bee-Associated Microbes.</title>
        <authorList>
            <person name="Dunlap C."/>
        </authorList>
    </citation>
    <scope>NUCLEOTIDE SEQUENCE [LARGE SCALE GENOMIC DNA]</scope>
    <source>
        <strain evidence="1 2">NRRL NRS-1438</strain>
    </source>
</reference>
<comment type="caution">
    <text evidence="1">The sequence shown here is derived from an EMBL/GenBank/DDBJ whole genome shotgun (WGS) entry which is preliminary data.</text>
</comment>
<name>A0ABT4DNH9_9BACL</name>